<dbReference type="AlphaFoldDB" id="A0A3P8WYQ6"/>
<proteinExistence type="inferred from homology"/>
<dbReference type="InterPro" id="IPR018338">
    <property type="entry name" value="Carbonic_anhydrase_a-class_CS"/>
</dbReference>
<evidence type="ECO:0000256" key="2">
    <source>
        <dbReference type="ARBA" id="ARBA00022723"/>
    </source>
</evidence>
<evidence type="ECO:0000256" key="4">
    <source>
        <dbReference type="RuleBase" id="RU367011"/>
    </source>
</evidence>
<name>A0A3P8WYQ6_CYNSE</name>
<keyword evidence="4" id="KW-0456">Lyase</keyword>
<dbReference type="SUPFAM" id="SSF51069">
    <property type="entry name" value="Carbonic anhydrase"/>
    <property type="match status" value="2"/>
</dbReference>
<sequence>MSGSFCGQERQSPVDIDTSHVTIDPTLHDFAFINFSSAIKFMINNGHTVKFSMEEHVEISGGGLNGTYSTIQLHFHWGDTDHHPGSEHMIDGHRYPMEMHIVSLKKGLSLEEAKKDSEGIAVLGFFINEAEDGEISGAWNNLASHLTNKTDAEVSLHHNISINDLIGNVDLNKFYRYLGSLTTPTCDEAVIWTVFHEPISISKNLIQQFPAKSGLTNVFRPTQNLHQRQVSASFATPNPPSPHWCYDDHCDYNPSKWKLLDSSYCEGDHQSPINIDTHNIVMDEHLDAFIYKHFDDKHSIEYITNTGHAVKCVLKENVVELSGGGLGHVYTTLQFHFHWGSTSENSMGSEHMVDSKQFPMEMHIVSKRKDLTLDEALKTSNGIAVLGFFIEATDTTKSGSSSSDSGHHEETNPTSDMESWKKLTNYLAAISTTGSKADVTEEISIDDLLGSVDRAIYYRYNGSLTTPVCNEAVVWTVFKESIKIDQNLMKLFPTRAGYENVFRPSQSVNGRKVYISASAAAGPGITTLFLLLPCLYIASLNHYL</sequence>
<feature type="compositionally biased region" description="Low complexity" evidence="5">
    <location>
        <begin position="395"/>
        <end position="404"/>
    </location>
</feature>
<evidence type="ECO:0000256" key="5">
    <source>
        <dbReference type="SAM" id="MobiDB-lite"/>
    </source>
</evidence>
<evidence type="ECO:0000256" key="1">
    <source>
        <dbReference type="ARBA" id="ARBA00010718"/>
    </source>
</evidence>
<keyword evidence="8" id="KW-1185">Reference proteome</keyword>
<evidence type="ECO:0000313" key="8">
    <source>
        <dbReference type="Proteomes" id="UP000265120"/>
    </source>
</evidence>
<evidence type="ECO:0000259" key="6">
    <source>
        <dbReference type="PROSITE" id="PS51144"/>
    </source>
</evidence>
<dbReference type="Gene3D" id="3.10.200.10">
    <property type="entry name" value="Alpha carbonic anhydrase"/>
    <property type="match status" value="2"/>
</dbReference>
<comment type="cofactor">
    <cofactor evidence="4">
        <name>Zn(2+)</name>
        <dbReference type="ChEBI" id="CHEBI:29105"/>
    </cofactor>
</comment>
<reference evidence="7 8" key="1">
    <citation type="journal article" date="2014" name="Nat. Genet.">
        <title>Whole-genome sequence of a flatfish provides insights into ZW sex chromosome evolution and adaptation to a benthic lifestyle.</title>
        <authorList>
            <person name="Chen S."/>
            <person name="Zhang G."/>
            <person name="Shao C."/>
            <person name="Huang Q."/>
            <person name="Liu G."/>
            <person name="Zhang P."/>
            <person name="Song W."/>
            <person name="An N."/>
            <person name="Chalopin D."/>
            <person name="Volff J.N."/>
            <person name="Hong Y."/>
            <person name="Li Q."/>
            <person name="Sha Z."/>
            <person name="Zhou H."/>
            <person name="Xie M."/>
            <person name="Yu Q."/>
            <person name="Liu Y."/>
            <person name="Xiang H."/>
            <person name="Wang N."/>
            <person name="Wu K."/>
            <person name="Yang C."/>
            <person name="Zhou Q."/>
            <person name="Liao X."/>
            <person name="Yang L."/>
            <person name="Hu Q."/>
            <person name="Zhang J."/>
            <person name="Meng L."/>
            <person name="Jin L."/>
            <person name="Tian Y."/>
            <person name="Lian J."/>
            <person name="Yang J."/>
            <person name="Miao G."/>
            <person name="Liu S."/>
            <person name="Liang Z."/>
            <person name="Yan F."/>
            <person name="Li Y."/>
            <person name="Sun B."/>
            <person name="Zhang H."/>
            <person name="Zhang J."/>
            <person name="Zhu Y."/>
            <person name="Du M."/>
            <person name="Zhao Y."/>
            <person name="Schartl M."/>
            <person name="Tang Q."/>
            <person name="Wang J."/>
        </authorList>
    </citation>
    <scope>NUCLEOTIDE SEQUENCE</scope>
</reference>
<comment type="catalytic activity">
    <reaction evidence="4">
        <text>hydrogencarbonate + H(+) = CO2 + H2O</text>
        <dbReference type="Rhea" id="RHEA:10748"/>
        <dbReference type="ChEBI" id="CHEBI:15377"/>
        <dbReference type="ChEBI" id="CHEBI:15378"/>
        <dbReference type="ChEBI" id="CHEBI:16526"/>
        <dbReference type="ChEBI" id="CHEBI:17544"/>
        <dbReference type="EC" id="4.2.1.1"/>
    </reaction>
</comment>
<dbReference type="InterPro" id="IPR036398">
    <property type="entry name" value="CA_dom_sf"/>
</dbReference>
<organism evidence="7 8">
    <name type="scientific">Cynoglossus semilaevis</name>
    <name type="common">Tongue sole</name>
    <dbReference type="NCBI Taxonomy" id="244447"/>
    <lineage>
        <taxon>Eukaryota</taxon>
        <taxon>Metazoa</taxon>
        <taxon>Chordata</taxon>
        <taxon>Craniata</taxon>
        <taxon>Vertebrata</taxon>
        <taxon>Euteleostomi</taxon>
        <taxon>Actinopterygii</taxon>
        <taxon>Neopterygii</taxon>
        <taxon>Teleostei</taxon>
        <taxon>Neoteleostei</taxon>
        <taxon>Acanthomorphata</taxon>
        <taxon>Carangaria</taxon>
        <taxon>Pleuronectiformes</taxon>
        <taxon>Pleuronectoidei</taxon>
        <taxon>Cynoglossidae</taxon>
        <taxon>Cynoglossinae</taxon>
        <taxon>Cynoglossus</taxon>
    </lineage>
</organism>
<feature type="domain" description="Alpha-carbonic anhydrase" evidence="6">
    <location>
        <begin position="242"/>
        <end position="517"/>
    </location>
</feature>
<reference evidence="7" key="3">
    <citation type="submission" date="2025-09" db="UniProtKB">
        <authorList>
            <consortium name="Ensembl"/>
        </authorList>
    </citation>
    <scope>IDENTIFICATION</scope>
</reference>
<feature type="region of interest" description="Disordered" evidence="5">
    <location>
        <begin position="395"/>
        <end position="417"/>
    </location>
</feature>
<dbReference type="Proteomes" id="UP000265120">
    <property type="component" value="Chromosome 8"/>
</dbReference>
<dbReference type="PANTHER" id="PTHR18952:SF200">
    <property type="entry name" value="CARBONIC ANHYDRASE"/>
    <property type="match status" value="1"/>
</dbReference>
<protein>
    <recommendedName>
        <fullName evidence="4">Carbonic anhydrase</fullName>
        <ecNumber evidence="4">4.2.1.1</ecNumber>
    </recommendedName>
</protein>
<dbReference type="EC" id="4.2.1.1" evidence="4"/>
<evidence type="ECO:0000313" key="7">
    <source>
        <dbReference type="Ensembl" id="ENSCSEP00000030526.1"/>
    </source>
</evidence>
<feature type="domain" description="Alpha-carbonic anhydrase" evidence="6">
    <location>
        <begin position="1"/>
        <end position="234"/>
    </location>
</feature>
<dbReference type="GO" id="GO:0004089">
    <property type="term" value="F:carbonate dehydratase activity"/>
    <property type="evidence" value="ECO:0007669"/>
    <property type="project" value="UniProtKB-UniRule"/>
</dbReference>
<comment type="function">
    <text evidence="4">Reversible hydration of carbon dioxide.</text>
</comment>
<dbReference type="STRING" id="244447.ENSCSEP00000030526"/>
<dbReference type="InParanoid" id="A0A3P8WYQ6"/>
<dbReference type="Ensembl" id="ENSCSET00000030931.1">
    <property type="protein sequence ID" value="ENSCSEP00000030526.1"/>
    <property type="gene ID" value="ENSCSEG00000019552.1"/>
</dbReference>
<dbReference type="PANTHER" id="PTHR18952">
    <property type="entry name" value="CARBONIC ANHYDRASE"/>
    <property type="match status" value="1"/>
</dbReference>
<dbReference type="GO" id="GO:0008270">
    <property type="term" value="F:zinc ion binding"/>
    <property type="evidence" value="ECO:0007669"/>
    <property type="project" value="UniProtKB-UniRule"/>
</dbReference>
<comment type="similarity">
    <text evidence="1 4">Belongs to the alpha-carbonic anhydrase family.</text>
</comment>
<dbReference type="InterPro" id="IPR001148">
    <property type="entry name" value="CA_dom"/>
</dbReference>
<keyword evidence="2 4" id="KW-0479">Metal-binding</keyword>
<evidence type="ECO:0000256" key="3">
    <source>
        <dbReference type="ARBA" id="ARBA00022833"/>
    </source>
</evidence>
<reference evidence="7" key="2">
    <citation type="submission" date="2025-08" db="UniProtKB">
        <authorList>
            <consortium name="Ensembl"/>
        </authorList>
    </citation>
    <scope>IDENTIFICATION</scope>
</reference>
<dbReference type="InterPro" id="IPR023561">
    <property type="entry name" value="Carbonic_anhydrase_a-class"/>
</dbReference>
<dbReference type="Pfam" id="PF00194">
    <property type="entry name" value="Carb_anhydrase"/>
    <property type="match status" value="2"/>
</dbReference>
<dbReference type="GO" id="GO:0005886">
    <property type="term" value="C:plasma membrane"/>
    <property type="evidence" value="ECO:0007669"/>
    <property type="project" value="TreeGrafter"/>
</dbReference>
<dbReference type="GeneTree" id="ENSGT00940000164039"/>
<dbReference type="PROSITE" id="PS51144">
    <property type="entry name" value="ALPHA_CA_2"/>
    <property type="match status" value="2"/>
</dbReference>
<dbReference type="SMART" id="SM01057">
    <property type="entry name" value="Carb_anhydrase"/>
    <property type="match status" value="2"/>
</dbReference>
<keyword evidence="3 4" id="KW-0862">Zinc</keyword>
<dbReference type="PROSITE" id="PS00162">
    <property type="entry name" value="ALPHA_CA_1"/>
    <property type="match status" value="2"/>
</dbReference>
<accession>A0A3P8WYQ6</accession>